<keyword evidence="2" id="KW-1185">Reference proteome</keyword>
<evidence type="ECO:0008006" key="3">
    <source>
        <dbReference type="Google" id="ProtNLM"/>
    </source>
</evidence>
<sequence>MNLKPEQIRTLMFQAADIQTGESIEFSDKSYDSHTLNEALREEMNSLMGNGGHRFTANRELVYALLSEVVDDLLPKRVFDSMNRFAEIKNVADGDKVTFKRRKGNIRGRNFVTQVAHAGLYEVFRLDREVFDMPTTAYGAAVGLDLEEFLEGRIDFAELIQCITEGYEEILYKEILRHMVALNSNTILPANNIYSVAGWSPRRFAALLGISSAYATPTIFTSYVFAAEMIPEGHLATEKMKEEYNRNGFIGNYKGANIVVLPHSFYNETNEAEAVTLPLGMAWILPDVDNKPVKIAFEGGMQTKEVDLDDWSKEMHFYKKMGTMLMANPAICIYENTALNEWPVVNGPIIKETEGNVTPTYTRLV</sequence>
<evidence type="ECO:0000313" key="2">
    <source>
        <dbReference type="Proteomes" id="UP000260005"/>
    </source>
</evidence>
<dbReference type="EMBL" id="MF001358">
    <property type="protein sequence ID" value="ASZ76794.1"/>
    <property type="molecule type" value="Genomic_DNA"/>
</dbReference>
<dbReference type="Proteomes" id="UP000260005">
    <property type="component" value="Segment"/>
</dbReference>
<evidence type="ECO:0000313" key="1">
    <source>
        <dbReference type="EMBL" id="ASZ76794.1"/>
    </source>
</evidence>
<organism evidence="1 2">
    <name type="scientific">Enterococcus phage EF1</name>
    <dbReference type="NCBI Taxonomy" id="2025813"/>
    <lineage>
        <taxon>Viruses</taxon>
        <taxon>Duplodnaviria</taxon>
        <taxon>Heunggongvirae</taxon>
        <taxon>Uroviricota</taxon>
        <taxon>Caudoviricetes</taxon>
    </lineage>
</organism>
<protein>
    <recommendedName>
        <fullName evidence="3">Major capsid protein</fullName>
    </recommendedName>
</protein>
<reference evidence="1 2" key="1">
    <citation type="submission" date="2017-04" db="EMBL/GenBank/DDBJ databases">
        <title>Complete Genome Sequence of Lytic Bacteriophage EF1 Infecting Enterococcus faecalis Isolates.</title>
        <authorList>
            <person name="Kim D."/>
            <person name="Kim Y.J."/>
            <person name="Han B.K."/>
            <person name="Kim H."/>
        </authorList>
    </citation>
    <scope>NUCLEOTIDE SEQUENCE [LARGE SCALE GENOMIC DNA]</scope>
</reference>
<name>A0A249XXU1_9CAUD</name>
<proteinExistence type="predicted"/>
<accession>A0A249XXU1</accession>